<protein>
    <recommendedName>
        <fullName evidence="4">TonB-dependent receptor</fullName>
    </recommendedName>
</protein>
<reference evidence="2 3" key="1">
    <citation type="journal article" date="2024" name="Nat. Commun.">
        <title>Phylogenomics reveals the evolutionary origins of lichenization in chlorophyte algae.</title>
        <authorList>
            <person name="Puginier C."/>
            <person name="Libourel C."/>
            <person name="Otte J."/>
            <person name="Skaloud P."/>
            <person name="Haon M."/>
            <person name="Grisel S."/>
            <person name="Petersen M."/>
            <person name="Berrin J.G."/>
            <person name="Delaux P.M."/>
            <person name="Dal Grande F."/>
            <person name="Keller J."/>
        </authorList>
    </citation>
    <scope>NUCLEOTIDE SEQUENCE [LARGE SCALE GENOMIC DNA]</scope>
    <source>
        <strain evidence="2 3">SAG 2523</strain>
    </source>
</reference>
<keyword evidence="3" id="KW-1185">Reference proteome</keyword>
<comment type="caution">
    <text evidence="2">The sequence shown here is derived from an EMBL/GenBank/DDBJ whole genome shotgun (WGS) entry which is preliminary data.</text>
</comment>
<evidence type="ECO:0000313" key="3">
    <source>
        <dbReference type="Proteomes" id="UP001485043"/>
    </source>
</evidence>
<organism evidence="2 3">
    <name type="scientific">Apatococcus fuscideae</name>
    <dbReference type="NCBI Taxonomy" id="2026836"/>
    <lineage>
        <taxon>Eukaryota</taxon>
        <taxon>Viridiplantae</taxon>
        <taxon>Chlorophyta</taxon>
        <taxon>core chlorophytes</taxon>
        <taxon>Trebouxiophyceae</taxon>
        <taxon>Chlorellales</taxon>
        <taxon>Chlorellaceae</taxon>
        <taxon>Apatococcus</taxon>
    </lineage>
</organism>
<evidence type="ECO:0008006" key="4">
    <source>
        <dbReference type="Google" id="ProtNLM"/>
    </source>
</evidence>
<evidence type="ECO:0000313" key="2">
    <source>
        <dbReference type="EMBL" id="KAK9834119.1"/>
    </source>
</evidence>
<name>A0AAW1RKA9_9CHLO</name>
<evidence type="ECO:0000256" key="1">
    <source>
        <dbReference type="SAM" id="MobiDB-lite"/>
    </source>
</evidence>
<proteinExistence type="predicted"/>
<dbReference type="AlphaFoldDB" id="A0AAW1RKA9"/>
<feature type="region of interest" description="Disordered" evidence="1">
    <location>
        <begin position="572"/>
        <end position="594"/>
    </location>
</feature>
<dbReference type="Proteomes" id="UP001485043">
    <property type="component" value="Unassembled WGS sequence"/>
</dbReference>
<sequence length="594" mass="66282">MLAERSLSHHIPRPVELAYHGGFARVPAKQPCTKHLQADRQQRQWRQASLSTGREGTKRQRVITHSQLAQTEQMFSRTAKKALDINLNPLWYGVIAEIGAGQEVARWFFRVGAAAGTIAKSVSAYDMTISDAAYGAAARYVTRERVQAMLDSEYLQCSLTLRKQRGDNTCFFAFADTVVARAFGKRNECHGWLGIKFQAKPKQEANTIMVHCRMLDATAQQQQEALGVLGVNIVHGALTYGSDHAAIISYLMDDLNRSRMEVDLIDFSGPIYRHVDNRFAALRLVQKRFCDAALFNPQGELQIPQDTLRKKNVMLVRGRFRPFTLLHNDMLMGAAQQFFCGPGATVVGKNASIVAHGDEECVYREDTLVLLEMTTNDMMEGGDLLDWTSDVGIQEDAFIQRIEALSTMGYSVLISNMQRYFECAAYLSTFTRESIVIALGVPSLQQLFKESYYGDLPGGILEGFGRLLKFDLKIYAYPTLDPKTGELLTANNLKVDPSVQKLYEYILDRGTIVAIDDFDQQLLMHGDVSQEVGESIRRGTPDWEKLVPVHVRDQIKTLGLLGYRAFSTAPATGNGLSNTSNGHTQTPARQTAKT</sequence>
<dbReference type="EMBL" id="JALJOV010002128">
    <property type="protein sequence ID" value="KAK9834119.1"/>
    <property type="molecule type" value="Genomic_DNA"/>
</dbReference>
<gene>
    <name evidence="2" type="ORF">WJX84_010657</name>
</gene>
<accession>A0AAW1RKA9</accession>